<accession>A0ABR7EY91</accession>
<protein>
    <submittedName>
        <fullName evidence="2">Uncharacterized protein</fullName>
    </submittedName>
</protein>
<keyword evidence="1" id="KW-0732">Signal</keyword>
<organism evidence="2 3">
    <name type="scientific">Dorea hominis</name>
    <dbReference type="NCBI Taxonomy" id="2763040"/>
    <lineage>
        <taxon>Bacteria</taxon>
        <taxon>Bacillati</taxon>
        <taxon>Bacillota</taxon>
        <taxon>Clostridia</taxon>
        <taxon>Lachnospirales</taxon>
        <taxon>Lachnospiraceae</taxon>
        <taxon>Dorea</taxon>
    </lineage>
</organism>
<sequence>MRKALRKYLFVAAICLCTALTMAPVHAKAAGKVKNPAIVRLKPGKTYTKYDITGDKKKDKIKITLGKRDESDFIKRITVSVNGKKIVKKGIGSFYYKTSLVTLKNGKVYLWVKSSSEDADDTWGCLYQYRKGKLEKKLKFDGYVKKYYYHLSTDVVKVSGNTLTVKQSNMTSPLGEAVYKYDYKYENGKFHIVSRTAAIVKASYSYRTKSSWGTLKNNKMLYTSPSTSKSTGVAVTAGTKAKSTNIYMCDKFISVKIKTADGKTGWLKCSKKFDESKLLFKECFYAG</sequence>
<evidence type="ECO:0000256" key="1">
    <source>
        <dbReference type="SAM" id="SignalP"/>
    </source>
</evidence>
<dbReference type="EMBL" id="JACOOY010000026">
    <property type="protein sequence ID" value="MBC5666321.1"/>
    <property type="molecule type" value="Genomic_DNA"/>
</dbReference>
<gene>
    <name evidence="2" type="ORF">H8S07_13905</name>
</gene>
<name>A0ABR7EY91_9FIRM</name>
<keyword evidence="3" id="KW-1185">Reference proteome</keyword>
<evidence type="ECO:0000313" key="2">
    <source>
        <dbReference type="EMBL" id="MBC5666321.1"/>
    </source>
</evidence>
<comment type="caution">
    <text evidence="2">The sequence shown here is derived from an EMBL/GenBank/DDBJ whole genome shotgun (WGS) entry which is preliminary data.</text>
</comment>
<evidence type="ECO:0000313" key="3">
    <source>
        <dbReference type="Proteomes" id="UP000647235"/>
    </source>
</evidence>
<reference evidence="2 3" key="1">
    <citation type="submission" date="2020-08" db="EMBL/GenBank/DDBJ databases">
        <title>Genome public.</title>
        <authorList>
            <person name="Liu C."/>
            <person name="Sun Q."/>
        </authorList>
    </citation>
    <scope>NUCLEOTIDE SEQUENCE [LARGE SCALE GENOMIC DNA]</scope>
    <source>
        <strain evidence="2 3">NSJ-36</strain>
    </source>
</reference>
<dbReference type="Proteomes" id="UP000647235">
    <property type="component" value="Unassembled WGS sequence"/>
</dbReference>
<feature type="chain" id="PRO_5046146969" evidence="1">
    <location>
        <begin position="28"/>
        <end position="287"/>
    </location>
</feature>
<proteinExistence type="predicted"/>
<dbReference type="RefSeq" id="WP_186856239.1">
    <property type="nucleotide sequence ID" value="NZ_JACOOY010000026.1"/>
</dbReference>
<feature type="signal peptide" evidence="1">
    <location>
        <begin position="1"/>
        <end position="27"/>
    </location>
</feature>